<dbReference type="Pfam" id="PF07866">
    <property type="entry name" value="DUF1653"/>
    <property type="match status" value="1"/>
</dbReference>
<dbReference type="InterPro" id="IPR023387">
    <property type="entry name" value="DUF1653-like_dom"/>
</dbReference>
<proteinExistence type="predicted"/>
<evidence type="ECO:0000313" key="3">
    <source>
        <dbReference type="Proteomes" id="UP000515472"/>
    </source>
</evidence>
<sequence length="71" mass="8319">MAVEPGRYRHYKGKFYQVIGTARHSETDELMVVYRPLYGEGGLWVRPEPMFQELVEVDGARVPRFARCDEE</sequence>
<reference evidence="2 3" key="1">
    <citation type="submission" date="2020-06" db="EMBL/GenBank/DDBJ databases">
        <title>Interaction of electrochemicaly active bacteria, Geobacter bremensis R4 on different carbon anode.</title>
        <authorList>
            <person name="Meng L."/>
            <person name="Yoshida N."/>
        </authorList>
    </citation>
    <scope>NUCLEOTIDE SEQUENCE [LARGE SCALE GENOMIC DNA]</scope>
    <source>
        <strain evidence="2 3">R4</strain>
    </source>
</reference>
<accession>A0A6S6M5Q9</accession>
<evidence type="ECO:0000313" key="2">
    <source>
        <dbReference type="EMBL" id="BCG46971.1"/>
    </source>
</evidence>
<organism evidence="2 3">
    <name type="scientific">Citrifermentans bremense</name>
    <dbReference type="NCBI Taxonomy" id="60035"/>
    <lineage>
        <taxon>Bacteria</taxon>
        <taxon>Pseudomonadati</taxon>
        <taxon>Thermodesulfobacteriota</taxon>
        <taxon>Desulfuromonadia</taxon>
        <taxon>Geobacterales</taxon>
        <taxon>Geobacteraceae</taxon>
        <taxon>Citrifermentans</taxon>
    </lineage>
</organism>
<gene>
    <name evidence="2" type="ORF">GEOBRER4_n1791</name>
</gene>
<feature type="domain" description="DUF1653" evidence="1">
    <location>
        <begin position="6"/>
        <end position="66"/>
    </location>
</feature>
<protein>
    <recommendedName>
        <fullName evidence="1">DUF1653 domain-containing protein</fullName>
    </recommendedName>
</protein>
<dbReference type="InterPro" id="IPR037135">
    <property type="entry name" value="DUF1653-like_dom_sf"/>
</dbReference>
<name>A0A6S6M5Q9_9BACT</name>
<dbReference type="Proteomes" id="UP000515472">
    <property type="component" value="Chromosome"/>
</dbReference>
<dbReference type="EMBL" id="AP023213">
    <property type="protein sequence ID" value="BCG46971.1"/>
    <property type="molecule type" value="Genomic_DNA"/>
</dbReference>
<evidence type="ECO:0000259" key="1">
    <source>
        <dbReference type="Pfam" id="PF07866"/>
    </source>
</evidence>
<dbReference type="Gene3D" id="2.30.30.320">
    <property type="entry name" value="DUF1653-like domain"/>
    <property type="match status" value="1"/>
</dbReference>
<keyword evidence="3" id="KW-1185">Reference proteome</keyword>
<dbReference type="KEGG" id="gbn:GEOBRER4_17210"/>
<dbReference type="AlphaFoldDB" id="A0A6S6M5Q9"/>
<dbReference type="RefSeq" id="WP_085812948.1">
    <property type="nucleotide sequence ID" value="NZ_AP023213.1"/>
</dbReference>